<dbReference type="Gene3D" id="3.40.50.1820">
    <property type="entry name" value="alpha/beta hydrolase"/>
    <property type="match status" value="1"/>
</dbReference>
<dbReference type="Pfam" id="PF05990">
    <property type="entry name" value="DUF900"/>
    <property type="match status" value="1"/>
</dbReference>
<proteinExistence type="predicted"/>
<dbReference type="OrthoDB" id="9797755at2"/>
<dbReference type="EMBL" id="PYGJ01000018">
    <property type="protein sequence ID" value="PSL17373.1"/>
    <property type="molecule type" value="Genomic_DNA"/>
</dbReference>
<sequence length="418" mass="46605">MIKPVFLTAITLLTLSACGEKQYNEIDLMPSPLAYTNGTLDPFKDRSGRELETQSNLFYATDRAPSGPEDKAEFYANRRGVTLRVGTAKVAMDPPIDSWQELRDITTASKRDQKRTLTVSEVTEIGPIDVATPNPLVEQPDQQTFDTASAAFRTQINQQLARSNSRDAYIYIHGYNVDFAYPTLAAKELQHYLGYQGAFVSYNWPATPNRFAYLRDLETADATRRNLRGLIEFLSTQTNVSRVHLIGYSAGSRLTFEAAYQIALLSKSGQSRAKLGQVILIGSDLDRHYFTEAIADGLLDSLDQLSIYMSASDSALAISRIVFGENRLGQFSELTEDTRPFAERLAAIDKLALIDVTEAEGASLGNGHWYFRSSPWASSDIFLTLLTGEMPQERGLVRLAGEAAWHFPEDYPQRLQAR</sequence>
<dbReference type="AlphaFoldDB" id="A0A2P8F6M8"/>
<dbReference type="SUPFAM" id="SSF53474">
    <property type="entry name" value="alpha/beta-Hydrolases"/>
    <property type="match status" value="1"/>
</dbReference>
<comment type="caution">
    <text evidence="1">The sequence shown here is derived from an EMBL/GenBank/DDBJ whole genome shotgun (WGS) entry which is preliminary data.</text>
</comment>
<name>A0A2P8F6M8_9RHOB</name>
<accession>A0A2P8F6M8</accession>
<dbReference type="PANTHER" id="PTHR36513:SF1">
    <property type="entry name" value="TRANSMEMBRANE PROTEIN"/>
    <property type="match status" value="1"/>
</dbReference>
<dbReference type="PANTHER" id="PTHR36513">
    <property type="entry name" value="ABC TRANSMEMBRANE TYPE-1 DOMAIN-CONTAINING PROTEIN"/>
    <property type="match status" value="1"/>
</dbReference>
<dbReference type="InterPro" id="IPR010297">
    <property type="entry name" value="DUF900_hydrolase"/>
</dbReference>
<dbReference type="PROSITE" id="PS51257">
    <property type="entry name" value="PROKAR_LIPOPROTEIN"/>
    <property type="match status" value="1"/>
</dbReference>
<organism evidence="1 2">
    <name type="scientific">Shimia abyssi</name>
    <dbReference type="NCBI Taxonomy" id="1662395"/>
    <lineage>
        <taxon>Bacteria</taxon>
        <taxon>Pseudomonadati</taxon>
        <taxon>Pseudomonadota</taxon>
        <taxon>Alphaproteobacteria</taxon>
        <taxon>Rhodobacterales</taxon>
        <taxon>Roseobacteraceae</taxon>
    </lineage>
</organism>
<dbReference type="RefSeq" id="WP_106610090.1">
    <property type="nucleotide sequence ID" value="NZ_PYGJ01000018.1"/>
</dbReference>
<reference evidence="1 2" key="1">
    <citation type="submission" date="2018-03" db="EMBL/GenBank/DDBJ databases">
        <title>Genomic Encyclopedia of Archaeal and Bacterial Type Strains, Phase II (KMG-II): from individual species to whole genera.</title>
        <authorList>
            <person name="Goeker M."/>
        </authorList>
    </citation>
    <scope>NUCLEOTIDE SEQUENCE [LARGE SCALE GENOMIC DNA]</scope>
    <source>
        <strain evidence="1 2">DSM 100673</strain>
    </source>
</reference>
<protein>
    <submittedName>
        <fullName evidence="1">Esterase/lipase superfamily enzyme</fullName>
    </submittedName>
</protein>
<keyword evidence="2" id="KW-1185">Reference proteome</keyword>
<gene>
    <name evidence="1" type="ORF">CLV88_11848</name>
</gene>
<evidence type="ECO:0000313" key="2">
    <source>
        <dbReference type="Proteomes" id="UP000240418"/>
    </source>
</evidence>
<dbReference type="InterPro" id="IPR029058">
    <property type="entry name" value="AB_hydrolase_fold"/>
</dbReference>
<dbReference type="Proteomes" id="UP000240418">
    <property type="component" value="Unassembled WGS sequence"/>
</dbReference>
<evidence type="ECO:0000313" key="1">
    <source>
        <dbReference type="EMBL" id="PSL17373.1"/>
    </source>
</evidence>